<keyword evidence="10" id="KW-1185">Reference proteome</keyword>
<evidence type="ECO:0000256" key="5">
    <source>
        <dbReference type="ARBA" id="ARBA00022989"/>
    </source>
</evidence>
<dbReference type="STRING" id="697281.Mahau_2292"/>
<evidence type="ECO:0000256" key="2">
    <source>
        <dbReference type="ARBA" id="ARBA00022448"/>
    </source>
</evidence>
<keyword evidence="5 7" id="KW-1133">Transmembrane helix</keyword>
<dbReference type="GO" id="GO:0005886">
    <property type="term" value="C:plasma membrane"/>
    <property type="evidence" value="ECO:0007669"/>
    <property type="project" value="UniProtKB-SubCell"/>
</dbReference>
<feature type="domain" description="ABC transmembrane type-1" evidence="8">
    <location>
        <begin position="92"/>
        <end position="288"/>
    </location>
</feature>
<dbReference type="InterPro" id="IPR035906">
    <property type="entry name" value="MetI-like_sf"/>
</dbReference>
<keyword evidence="3" id="KW-1003">Cell membrane</keyword>
<evidence type="ECO:0000313" key="9">
    <source>
        <dbReference type="EMBL" id="AEE97460.1"/>
    </source>
</evidence>
<reference evidence="9 10" key="2">
    <citation type="journal article" date="2011" name="Stand. Genomic Sci.">
        <title>Complete genome sequence of Mahella australiensis type strain (50-1 BON).</title>
        <authorList>
            <person name="Sikorski J."/>
            <person name="Teshima H."/>
            <person name="Nolan M."/>
            <person name="Lucas S."/>
            <person name="Hammon N."/>
            <person name="Deshpande S."/>
            <person name="Cheng J.F."/>
            <person name="Pitluck S."/>
            <person name="Liolios K."/>
            <person name="Pagani I."/>
            <person name="Ivanova N."/>
            <person name="Huntemann M."/>
            <person name="Mavromatis K."/>
            <person name="Ovchinikova G."/>
            <person name="Pati A."/>
            <person name="Tapia R."/>
            <person name="Han C."/>
            <person name="Goodwin L."/>
            <person name="Chen A."/>
            <person name="Palaniappan K."/>
            <person name="Land M."/>
            <person name="Hauser L."/>
            <person name="Ngatchou-Djao O.D."/>
            <person name="Rohde M."/>
            <person name="Pukall R."/>
            <person name="Spring S."/>
            <person name="Abt B."/>
            <person name="Goker M."/>
            <person name="Detter J.C."/>
            <person name="Woyke T."/>
            <person name="Bristow J."/>
            <person name="Markowitz V."/>
            <person name="Hugenholtz P."/>
            <person name="Eisen J.A."/>
            <person name="Kyrpides N.C."/>
            <person name="Klenk H.P."/>
            <person name="Lapidus A."/>
        </authorList>
    </citation>
    <scope>NUCLEOTIDE SEQUENCE [LARGE SCALE GENOMIC DNA]</scope>
    <source>
        <strain evidence="10">DSM 15567 / CIP 107919 / 50-1 BON</strain>
    </source>
</reference>
<feature type="transmembrane region" description="Helical" evidence="7">
    <location>
        <begin position="56"/>
        <end position="76"/>
    </location>
</feature>
<evidence type="ECO:0000256" key="6">
    <source>
        <dbReference type="ARBA" id="ARBA00023136"/>
    </source>
</evidence>
<dbReference type="OrthoDB" id="153186at2"/>
<proteinExistence type="predicted"/>
<name>F3ZVR6_MAHA5</name>
<dbReference type="SUPFAM" id="SSF161098">
    <property type="entry name" value="MetI-like"/>
    <property type="match status" value="1"/>
</dbReference>
<feature type="transmembrane region" description="Helical" evidence="7">
    <location>
        <begin position="161"/>
        <end position="179"/>
    </location>
</feature>
<feature type="transmembrane region" description="Helical" evidence="7">
    <location>
        <begin position="28"/>
        <end position="50"/>
    </location>
</feature>
<dbReference type="EMBL" id="CP002360">
    <property type="protein sequence ID" value="AEE97460.1"/>
    <property type="molecule type" value="Genomic_DNA"/>
</dbReference>
<keyword evidence="4 7" id="KW-0812">Transmembrane</keyword>
<keyword evidence="6 7" id="KW-0472">Membrane</keyword>
<dbReference type="eggNOG" id="COG0395">
    <property type="taxonomic scope" value="Bacteria"/>
</dbReference>
<evidence type="ECO:0000256" key="1">
    <source>
        <dbReference type="ARBA" id="ARBA00004651"/>
    </source>
</evidence>
<feature type="transmembrane region" description="Helical" evidence="7">
    <location>
        <begin position="199"/>
        <end position="221"/>
    </location>
</feature>
<evidence type="ECO:0000256" key="3">
    <source>
        <dbReference type="ARBA" id="ARBA00022475"/>
    </source>
</evidence>
<dbReference type="HOGENOM" id="CLU_016047_1_0_9"/>
<sequence>MYDNAVVNEDLSKRPNKVYYYKSFSDKIYMMLVCTILWIALIVVAIPLIFVLASSFSSAEAIAAGRVFLWPVGFNVEGYKMIFRTSAIMIGYRNSIIYTVLGTVINIIMTLLAAYPLSRKDFQARSFVTVLFSITMFFSGGMIPTYLLIKSLNMLDTMWAMVIPNAMGVWNVIITRTYIQSNIPMELYECASLEGCGDFYYLFKIVIPLAKPIIAVMALLYGIGHWNSYFDALLYLKSQSLFPLQLVLRDILVLNMGLGSPSDVKRQQELLYFSYLLRYSTIVVASVPVMLAYPFVQKYFIKGIMIGALKG</sequence>
<reference evidence="10" key="1">
    <citation type="submission" date="2010-11" db="EMBL/GenBank/DDBJ databases">
        <title>The complete genome of Mahella australiensis DSM 15567.</title>
        <authorList>
            <consortium name="US DOE Joint Genome Institute (JGI-PGF)"/>
            <person name="Lucas S."/>
            <person name="Copeland A."/>
            <person name="Lapidus A."/>
            <person name="Bruce D."/>
            <person name="Goodwin L."/>
            <person name="Pitluck S."/>
            <person name="Kyrpides N."/>
            <person name="Mavromatis K."/>
            <person name="Pagani I."/>
            <person name="Ivanova N."/>
            <person name="Teshima H."/>
            <person name="Brettin T."/>
            <person name="Detter J.C."/>
            <person name="Han C."/>
            <person name="Tapia R."/>
            <person name="Land M."/>
            <person name="Hauser L."/>
            <person name="Markowitz V."/>
            <person name="Cheng J.-F."/>
            <person name="Hugenholtz P."/>
            <person name="Woyke T."/>
            <person name="Wu D."/>
            <person name="Spring S."/>
            <person name="Pukall R."/>
            <person name="Steenblock K."/>
            <person name="Schneider S."/>
            <person name="Klenk H.-P."/>
            <person name="Eisen J.A."/>
        </authorList>
    </citation>
    <scope>NUCLEOTIDE SEQUENCE [LARGE SCALE GENOMIC DNA]</scope>
    <source>
        <strain evidence="10">DSM 15567 / CIP 107919 / 50-1 BON</strain>
    </source>
</reference>
<evidence type="ECO:0000256" key="7">
    <source>
        <dbReference type="SAM" id="Phobius"/>
    </source>
</evidence>
<feature type="transmembrane region" description="Helical" evidence="7">
    <location>
        <begin position="270"/>
        <end position="296"/>
    </location>
</feature>
<evidence type="ECO:0000313" key="10">
    <source>
        <dbReference type="Proteomes" id="UP000008457"/>
    </source>
</evidence>
<comment type="subcellular location">
    <subcellularLocation>
        <location evidence="1">Cell membrane</location>
        <topology evidence="1">Multi-pass membrane protein</topology>
    </subcellularLocation>
</comment>
<dbReference type="GO" id="GO:0055085">
    <property type="term" value="P:transmembrane transport"/>
    <property type="evidence" value="ECO:0007669"/>
    <property type="project" value="InterPro"/>
</dbReference>
<dbReference type="CDD" id="cd06261">
    <property type="entry name" value="TM_PBP2"/>
    <property type="match status" value="1"/>
</dbReference>
<accession>F3ZVR6</accession>
<dbReference type="PANTHER" id="PTHR43744:SF9">
    <property type="entry name" value="POLYGALACTURONAN_RHAMNOGALACTURONAN TRANSPORT SYSTEM PERMEASE PROTEIN YTCP"/>
    <property type="match status" value="1"/>
</dbReference>
<feature type="transmembrane region" description="Helical" evidence="7">
    <location>
        <begin position="127"/>
        <end position="149"/>
    </location>
</feature>
<protein>
    <submittedName>
        <fullName evidence="9">Carbohydrate ABC transporter membrane protein 2, CUT1 family</fullName>
    </submittedName>
</protein>
<organism evidence="9 10">
    <name type="scientific">Mahella australiensis (strain DSM 15567 / CIP 107919 / 50-1 BON)</name>
    <dbReference type="NCBI Taxonomy" id="697281"/>
    <lineage>
        <taxon>Bacteria</taxon>
        <taxon>Bacillati</taxon>
        <taxon>Bacillota</taxon>
        <taxon>Clostridia</taxon>
        <taxon>Thermoanaerobacterales</taxon>
        <taxon>Thermoanaerobacterales Family IV. Incertae Sedis</taxon>
        <taxon>Mahella</taxon>
    </lineage>
</organism>
<evidence type="ECO:0000256" key="4">
    <source>
        <dbReference type="ARBA" id="ARBA00022692"/>
    </source>
</evidence>
<feature type="transmembrane region" description="Helical" evidence="7">
    <location>
        <begin position="96"/>
        <end position="115"/>
    </location>
</feature>
<evidence type="ECO:0000259" key="8">
    <source>
        <dbReference type="PROSITE" id="PS50928"/>
    </source>
</evidence>
<dbReference type="AlphaFoldDB" id="F3ZVR6"/>
<dbReference type="Gene3D" id="1.10.3720.10">
    <property type="entry name" value="MetI-like"/>
    <property type="match status" value="1"/>
</dbReference>
<keyword evidence="2" id="KW-0813">Transport</keyword>
<dbReference type="PROSITE" id="PS50928">
    <property type="entry name" value="ABC_TM1"/>
    <property type="match status" value="1"/>
</dbReference>
<gene>
    <name evidence="9" type="ordered locus">Mahau_2292</name>
</gene>
<dbReference type="Proteomes" id="UP000008457">
    <property type="component" value="Chromosome"/>
</dbReference>
<dbReference type="PANTHER" id="PTHR43744">
    <property type="entry name" value="ABC TRANSPORTER PERMEASE PROTEIN MG189-RELATED-RELATED"/>
    <property type="match status" value="1"/>
</dbReference>
<dbReference type="RefSeq" id="WP_013781886.1">
    <property type="nucleotide sequence ID" value="NC_015520.1"/>
</dbReference>
<dbReference type="KEGG" id="mas:Mahau_2292"/>
<dbReference type="InterPro" id="IPR000515">
    <property type="entry name" value="MetI-like"/>
</dbReference>